<protein>
    <submittedName>
        <fullName evidence="2">MucB/RseB family protein</fullName>
    </submittedName>
</protein>
<dbReference type="RefSeq" id="WP_123391201.1">
    <property type="nucleotide sequence ID" value="NZ_RKHO01000001.1"/>
</dbReference>
<dbReference type="Pfam" id="PF03888">
    <property type="entry name" value="MucB_RseB"/>
    <property type="match status" value="1"/>
</dbReference>
<feature type="domain" description="MucB/RseB N-terminal" evidence="1">
    <location>
        <begin position="143"/>
        <end position="207"/>
    </location>
</feature>
<comment type="caution">
    <text evidence="2">The sequence shown here is derived from an EMBL/GenBank/DDBJ whole genome shotgun (WGS) entry which is preliminary data.</text>
</comment>
<sequence length="369" mass="39029">MGPAARWLVVLAVAVALVAVPQGLRALPVEDTGESAADLAARVLDADRLGWSGEVATQGDVEVPLSGDTFGGVVRILGESSRLRVWWRGPTQHRVDRVRESGETDVVRSGGTTVRWRYEGNRVSVVPYSRIRLPDDPDVVPVALAQRLLTGARAAELSRLPSERVAGRAAAGLRLVPADPRSTVGRVDLWADQETGLPLRVEVYDGAAGSRPVLTTETTSVDLTRPPRSRTTLDLSSGVDVSRGVTLDDAAGADAYAPFAPPSEAAGLPRRGDPEDFGAVGVYGRGPTVLVAVPLRDVVAKGLREQLRKAGTVRDTGERQALEFGPLSVLLDSSGRGNYVLLGTVTPQTLVQAADDVRAGVRLVDPVGR</sequence>
<accession>A0A3N2CVP6</accession>
<dbReference type="OrthoDB" id="4860341at2"/>
<keyword evidence="3" id="KW-1185">Reference proteome</keyword>
<dbReference type="Gene3D" id="2.50.20.10">
    <property type="entry name" value="Lipoprotein localisation LolA/LolB/LppX"/>
    <property type="match status" value="1"/>
</dbReference>
<gene>
    <name evidence="2" type="ORF">EDD33_2481</name>
</gene>
<evidence type="ECO:0000313" key="2">
    <source>
        <dbReference type="EMBL" id="ROR91611.1"/>
    </source>
</evidence>
<name>A0A3N2CVP6_9ACTN</name>
<evidence type="ECO:0000313" key="3">
    <source>
        <dbReference type="Proteomes" id="UP000281738"/>
    </source>
</evidence>
<dbReference type="InterPro" id="IPR033434">
    <property type="entry name" value="MucB/RseB_N"/>
</dbReference>
<dbReference type="AlphaFoldDB" id="A0A3N2CVP6"/>
<reference evidence="2 3" key="1">
    <citation type="submission" date="2018-11" db="EMBL/GenBank/DDBJ databases">
        <title>Sequencing the genomes of 1000 actinobacteria strains.</title>
        <authorList>
            <person name="Klenk H.-P."/>
        </authorList>
    </citation>
    <scope>NUCLEOTIDE SEQUENCE [LARGE SCALE GENOMIC DNA]</scope>
    <source>
        <strain evidence="2 3">DSM 12652</strain>
    </source>
</reference>
<dbReference type="Proteomes" id="UP000281738">
    <property type="component" value="Unassembled WGS sequence"/>
</dbReference>
<proteinExistence type="predicted"/>
<dbReference type="EMBL" id="RKHO01000001">
    <property type="protein sequence ID" value="ROR91611.1"/>
    <property type="molecule type" value="Genomic_DNA"/>
</dbReference>
<organism evidence="2 3">
    <name type="scientific">Nocardioides aurantiacus</name>
    <dbReference type="NCBI Taxonomy" id="86796"/>
    <lineage>
        <taxon>Bacteria</taxon>
        <taxon>Bacillati</taxon>
        <taxon>Actinomycetota</taxon>
        <taxon>Actinomycetes</taxon>
        <taxon>Propionibacteriales</taxon>
        <taxon>Nocardioidaceae</taxon>
        <taxon>Nocardioides</taxon>
    </lineage>
</organism>
<evidence type="ECO:0000259" key="1">
    <source>
        <dbReference type="Pfam" id="PF03888"/>
    </source>
</evidence>